<evidence type="ECO:0000313" key="2">
    <source>
        <dbReference type="EMBL" id="BAL90397.1"/>
    </source>
</evidence>
<name>I0HBL0_ACTM4</name>
<keyword evidence="3" id="KW-1185">Reference proteome</keyword>
<evidence type="ECO:0000259" key="1">
    <source>
        <dbReference type="Pfam" id="PF13466"/>
    </source>
</evidence>
<dbReference type="eggNOG" id="COG3113">
    <property type="taxonomic scope" value="Bacteria"/>
</dbReference>
<gene>
    <name evidence="2" type="ordered locus">AMIS_51770</name>
</gene>
<evidence type="ECO:0000313" key="3">
    <source>
        <dbReference type="Proteomes" id="UP000007882"/>
    </source>
</evidence>
<organism evidence="2 3">
    <name type="scientific">Actinoplanes missouriensis (strain ATCC 14538 / DSM 43046 / CBS 188.64 / JCM 3121 / NBRC 102363 / NCIMB 12654 / NRRL B-3342 / UNCC 431)</name>
    <dbReference type="NCBI Taxonomy" id="512565"/>
    <lineage>
        <taxon>Bacteria</taxon>
        <taxon>Bacillati</taxon>
        <taxon>Actinomycetota</taxon>
        <taxon>Actinomycetes</taxon>
        <taxon>Micromonosporales</taxon>
        <taxon>Micromonosporaceae</taxon>
        <taxon>Actinoplanes</taxon>
    </lineage>
</organism>
<dbReference type="Proteomes" id="UP000007882">
    <property type="component" value="Chromosome"/>
</dbReference>
<accession>I0HBL0</accession>
<dbReference type="PATRIC" id="fig|512565.3.peg.5172"/>
<sequence>MATIFPVGTGVGRAEIPALCAALAALLHGREPGVVLCEMAGPGRPGIATVEALARLRLTAQRYGWQLRVRGMTTELHRLIGLLGLTAVLPADGDIHP</sequence>
<dbReference type="Gene3D" id="3.30.750.24">
    <property type="entry name" value="STAS domain"/>
    <property type="match status" value="1"/>
</dbReference>
<dbReference type="RefSeq" id="WP_014445285.1">
    <property type="nucleotide sequence ID" value="NC_017093.1"/>
</dbReference>
<dbReference type="AlphaFoldDB" id="I0HBL0"/>
<feature type="domain" description="MlaB-like STAS" evidence="1">
    <location>
        <begin position="13"/>
        <end position="85"/>
    </location>
</feature>
<dbReference type="EMBL" id="AP012319">
    <property type="protein sequence ID" value="BAL90397.1"/>
    <property type="molecule type" value="Genomic_DNA"/>
</dbReference>
<dbReference type="SUPFAM" id="SSF52091">
    <property type="entry name" value="SpoIIaa-like"/>
    <property type="match status" value="1"/>
</dbReference>
<dbReference type="KEGG" id="ams:AMIS_51770"/>
<dbReference type="OrthoDB" id="4335181at2"/>
<dbReference type="Pfam" id="PF13466">
    <property type="entry name" value="STAS_2"/>
    <property type="match status" value="1"/>
</dbReference>
<dbReference type="HOGENOM" id="CLU_142295_1_0_11"/>
<protein>
    <recommendedName>
        <fullName evidence="1">MlaB-like STAS domain-containing protein</fullName>
    </recommendedName>
</protein>
<dbReference type="InterPro" id="IPR058548">
    <property type="entry name" value="MlaB-like_STAS"/>
</dbReference>
<reference evidence="2 3" key="1">
    <citation type="submission" date="2012-02" db="EMBL/GenBank/DDBJ databases">
        <title>Complete genome sequence of Actinoplanes missouriensis 431 (= NBRC 102363).</title>
        <authorList>
            <person name="Ohnishi Y."/>
            <person name="Ishikawa J."/>
            <person name="Sekine M."/>
            <person name="Hosoyama A."/>
            <person name="Harada T."/>
            <person name="Narita H."/>
            <person name="Hata T."/>
            <person name="Konno Y."/>
            <person name="Tutikane K."/>
            <person name="Fujita N."/>
            <person name="Horinouchi S."/>
            <person name="Hayakawa M."/>
        </authorList>
    </citation>
    <scope>NUCLEOTIDE SEQUENCE [LARGE SCALE GENOMIC DNA]</scope>
    <source>
        <strain evidence="3">ATCC 14538 / DSM 43046 / CBS 188.64 / JCM 3121 / NBRC 102363 / NCIMB 12654 / NRRL B-3342 / UNCC 431</strain>
    </source>
</reference>
<dbReference type="InterPro" id="IPR036513">
    <property type="entry name" value="STAS_dom_sf"/>
</dbReference>
<proteinExistence type="predicted"/>